<organism evidence="15">
    <name type="scientific">Echinostoma caproni</name>
    <dbReference type="NCBI Taxonomy" id="27848"/>
    <lineage>
        <taxon>Eukaryota</taxon>
        <taxon>Metazoa</taxon>
        <taxon>Spiralia</taxon>
        <taxon>Lophotrochozoa</taxon>
        <taxon>Platyhelminthes</taxon>
        <taxon>Trematoda</taxon>
        <taxon>Digenea</taxon>
        <taxon>Plagiorchiida</taxon>
        <taxon>Echinostomata</taxon>
        <taxon>Echinostomatoidea</taxon>
        <taxon>Echinostomatidae</taxon>
        <taxon>Echinostoma</taxon>
    </lineage>
</organism>
<protein>
    <recommendedName>
        <fullName evidence="4">N-acetylgalactosaminide beta-1,3-galactosyltransferase</fullName>
        <ecNumber evidence="4">2.4.1.122</ecNumber>
    </recommendedName>
</protein>
<keyword evidence="9" id="KW-0735">Signal-anchor</keyword>
<keyword evidence="5" id="KW-0328">Glycosyltransferase</keyword>
<evidence type="ECO:0000313" key="14">
    <source>
        <dbReference type="Proteomes" id="UP000272942"/>
    </source>
</evidence>
<evidence type="ECO:0000259" key="12">
    <source>
        <dbReference type="Pfam" id="PF02434"/>
    </source>
</evidence>
<keyword evidence="14" id="KW-1185">Reference proteome</keyword>
<keyword evidence="11" id="KW-0472">Membrane</keyword>
<sequence length="145" mass="16586">MMIMMTTFPLHSHFFSAAVPFESRDLLWNKTHFALNYISALYGEKFDYFFKADDDTYVVVENLRKLLSTYNPEVPFLMGFKHDVSCPRLKRAGVCVCSSITSLPFQCVNPICTMPWCSKIQILISSCSKDNVSFCLSSYSGLLIY</sequence>
<evidence type="ECO:0000256" key="9">
    <source>
        <dbReference type="ARBA" id="ARBA00022968"/>
    </source>
</evidence>
<comment type="pathway">
    <text evidence="2">Protein modification; protein glycosylation.</text>
</comment>
<evidence type="ECO:0000256" key="5">
    <source>
        <dbReference type="ARBA" id="ARBA00022676"/>
    </source>
</evidence>
<dbReference type="PANTHER" id="PTHR23033:SF14">
    <property type="entry name" value="GLYCOPROTEIN-N-ACETYLGALACTOSAMINE 3-BETA-GALACTOSYLTRANSFERASE 1-RELATED"/>
    <property type="match status" value="1"/>
</dbReference>
<evidence type="ECO:0000313" key="13">
    <source>
        <dbReference type="EMBL" id="VDP82384.1"/>
    </source>
</evidence>
<evidence type="ECO:0000256" key="3">
    <source>
        <dbReference type="ARBA" id="ARBA00006462"/>
    </source>
</evidence>
<evidence type="ECO:0000256" key="6">
    <source>
        <dbReference type="ARBA" id="ARBA00022679"/>
    </source>
</evidence>
<evidence type="ECO:0000256" key="8">
    <source>
        <dbReference type="ARBA" id="ARBA00022741"/>
    </source>
</evidence>
<dbReference type="InterPro" id="IPR026050">
    <property type="entry name" value="C1GALT1/C1GALT1_chp1"/>
</dbReference>
<dbReference type="GO" id="GO:0016263">
    <property type="term" value="F:glycoprotein-N-acetylgalactosamine 3-beta-galactosyltransferase activity"/>
    <property type="evidence" value="ECO:0007669"/>
    <property type="project" value="UniProtKB-EC"/>
</dbReference>
<evidence type="ECO:0000256" key="10">
    <source>
        <dbReference type="ARBA" id="ARBA00022989"/>
    </source>
</evidence>
<dbReference type="InterPro" id="IPR003378">
    <property type="entry name" value="Fringe-like_glycosylTrfase"/>
</dbReference>
<evidence type="ECO:0000256" key="1">
    <source>
        <dbReference type="ARBA" id="ARBA00004606"/>
    </source>
</evidence>
<evidence type="ECO:0000256" key="2">
    <source>
        <dbReference type="ARBA" id="ARBA00004922"/>
    </source>
</evidence>
<feature type="domain" description="Fringe-like glycosyltransferase" evidence="12">
    <location>
        <begin position="45"/>
        <end position="79"/>
    </location>
</feature>
<reference evidence="15" key="1">
    <citation type="submission" date="2016-06" db="UniProtKB">
        <authorList>
            <consortium name="WormBaseParasite"/>
        </authorList>
    </citation>
    <scope>IDENTIFICATION</scope>
</reference>
<keyword evidence="10" id="KW-1133">Transmembrane helix</keyword>
<dbReference type="AlphaFoldDB" id="A0A183ALV0"/>
<reference evidence="13 14" key="2">
    <citation type="submission" date="2018-11" db="EMBL/GenBank/DDBJ databases">
        <authorList>
            <consortium name="Pathogen Informatics"/>
        </authorList>
    </citation>
    <scope>NUCLEOTIDE SEQUENCE [LARGE SCALE GENOMIC DNA]</scope>
    <source>
        <strain evidence="13 14">Egypt</strain>
    </source>
</reference>
<keyword evidence="8" id="KW-0547">Nucleotide-binding</keyword>
<dbReference type="EMBL" id="UZAN01045289">
    <property type="protein sequence ID" value="VDP82384.1"/>
    <property type="molecule type" value="Genomic_DNA"/>
</dbReference>
<comment type="subcellular location">
    <subcellularLocation>
        <location evidence="1">Membrane</location>
        <topology evidence="1">Single-pass type II membrane protein</topology>
    </subcellularLocation>
</comment>
<comment type="similarity">
    <text evidence="3">Belongs to the glycosyltransferase 31 family. Beta3-Gal-T subfamily.</text>
</comment>
<evidence type="ECO:0000256" key="4">
    <source>
        <dbReference type="ARBA" id="ARBA00012557"/>
    </source>
</evidence>
<evidence type="ECO:0000313" key="15">
    <source>
        <dbReference type="WBParaSite" id="ECPE_0000795601-mRNA-1"/>
    </source>
</evidence>
<dbReference type="Gene3D" id="3.90.550.50">
    <property type="match status" value="1"/>
</dbReference>
<evidence type="ECO:0000256" key="7">
    <source>
        <dbReference type="ARBA" id="ARBA00022692"/>
    </source>
</evidence>
<dbReference type="Proteomes" id="UP000272942">
    <property type="component" value="Unassembled WGS sequence"/>
</dbReference>
<dbReference type="GO" id="GO:0000166">
    <property type="term" value="F:nucleotide binding"/>
    <property type="evidence" value="ECO:0007669"/>
    <property type="project" value="UniProtKB-KW"/>
</dbReference>
<dbReference type="EC" id="2.4.1.122" evidence="4"/>
<proteinExistence type="inferred from homology"/>
<dbReference type="Pfam" id="PF02434">
    <property type="entry name" value="Fringe"/>
    <property type="match status" value="1"/>
</dbReference>
<evidence type="ECO:0000256" key="11">
    <source>
        <dbReference type="ARBA" id="ARBA00023136"/>
    </source>
</evidence>
<name>A0A183ALV0_9TREM</name>
<keyword evidence="6" id="KW-0808">Transferase</keyword>
<gene>
    <name evidence="13" type="ORF">ECPE_LOCUS7935</name>
</gene>
<dbReference type="PANTHER" id="PTHR23033">
    <property type="entry name" value="BETA1,3-GALACTOSYLTRANSFERASE"/>
    <property type="match status" value="1"/>
</dbReference>
<dbReference type="GO" id="GO:0016020">
    <property type="term" value="C:membrane"/>
    <property type="evidence" value="ECO:0007669"/>
    <property type="project" value="UniProtKB-SubCell"/>
</dbReference>
<keyword evidence="7" id="KW-0812">Transmembrane</keyword>
<dbReference type="WBParaSite" id="ECPE_0000795601-mRNA-1">
    <property type="protein sequence ID" value="ECPE_0000795601-mRNA-1"/>
    <property type="gene ID" value="ECPE_0000795601"/>
</dbReference>
<dbReference type="OrthoDB" id="414175at2759"/>
<accession>A0A183ALV0</accession>